<organism evidence="1 2">
    <name type="scientific">Ancylobacter amanitiformis</name>
    <dbReference type="NCBI Taxonomy" id="217069"/>
    <lineage>
        <taxon>Bacteria</taxon>
        <taxon>Pseudomonadati</taxon>
        <taxon>Pseudomonadota</taxon>
        <taxon>Alphaproteobacteria</taxon>
        <taxon>Hyphomicrobiales</taxon>
        <taxon>Xanthobacteraceae</taxon>
        <taxon>Ancylobacter</taxon>
    </lineage>
</organism>
<keyword evidence="2" id="KW-1185">Reference proteome</keyword>
<protein>
    <submittedName>
        <fullName evidence="1">Carbon monoxide dehydrogenase subunit G</fullName>
    </submittedName>
</protein>
<dbReference type="SUPFAM" id="SSF55961">
    <property type="entry name" value="Bet v1-like"/>
    <property type="match status" value="1"/>
</dbReference>
<dbReference type="CDD" id="cd05018">
    <property type="entry name" value="CoxG"/>
    <property type="match status" value="1"/>
</dbReference>
<dbReference type="Pfam" id="PF06240">
    <property type="entry name" value="COXG"/>
    <property type="match status" value="1"/>
</dbReference>
<evidence type="ECO:0000313" key="1">
    <source>
        <dbReference type="EMBL" id="MDQ0510126.1"/>
    </source>
</evidence>
<dbReference type="EMBL" id="JAUSVR010000002">
    <property type="protein sequence ID" value="MDQ0510126.1"/>
    <property type="molecule type" value="Genomic_DNA"/>
</dbReference>
<reference evidence="1 2" key="1">
    <citation type="submission" date="2023-07" db="EMBL/GenBank/DDBJ databases">
        <title>Genomic Encyclopedia of Type Strains, Phase IV (KMG-IV): sequencing the most valuable type-strain genomes for metagenomic binning, comparative biology and taxonomic classification.</title>
        <authorList>
            <person name="Goeker M."/>
        </authorList>
    </citation>
    <scope>NUCLEOTIDE SEQUENCE [LARGE SCALE GENOMIC DNA]</scope>
    <source>
        <strain evidence="1 2">DSM 15561</strain>
    </source>
</reference>
<evidence type="ECO:0000313" key="2">
    <source>
        <dbReference type="Proteomes" id="UP001235094"/>
    </source>
</evidence>
<comment type="caution">
    <text evidence="1">The sequence shown here is derived from an EMBL/GenBank/DDBJ whole genome shotgun (WGS) entry which is preliminary data.</text>
</comment>
<sequence>MDLTGSQRIEAPREAVWRALNDADVLRRCIPGCQELVQASPTEFVAKVVLKIGPVKATFAGAVTLSALDPPNAYHIAGEGQGGVAGFAKGGAKVWLVEEEGATILHYEAQANVGGKIAQLGARLIDSTSKKLAGEFFGAFSRVVSPAPADSVAHVE</sequence>
<dbReference type="InterPro" id="IPR023393">
    <property type="entry name" value="START-like_dom_sf"/>
</dbReference>
<dbReference type="Gene3D" id="3.30.530.20">
    <property type="match status" value="1"/>
</dbReference>
<dbReference type="PANTHER" id="PTHR38588">
    <property type="entry name" value="BLL0334 PROTEIN"/>
    <property type="match status" value="1"/>
</dbReference>
<name>A0ABU0LN44_9HYPH</name>
<dbReference type="RefSeq" id="WP_306888860.1">
    <property type="nucleotide sequence ID" value="NZ_JAUSVR010000002.1"/>
</dbReference>
<gene>
    <name evidence="1" type="ORF">QOZ99_001007</name>
</gene>
<dbReference type="InterPro" id="IPR010419">
    <property type="entry name" value="CO_DH_gsu"/>
</dbReference>
<accession>A0ABU0LN44</accession>
<dbReference type="PANTHER" id="PTHR38588:SF1">
    <property type="entry name" value="BLL0334 PROTEIN"/>
    <property type="match status" value="1"/>
</dbReference>
<proteinExistence type="predicted"/>
<dbReference type="Proteomes" id="UP001235094">
    <property type="component" value="Unassembled WGS sequence"/>
</dbReference>